<dbReference type="AlphaFoldDB" id="A0A1G7H1I6"/>
<dbReference type="EMBL" id="FNBL01000001">
    <property type="protein sequence ID" value="SDE94201.1"/>
    <property type="molecule type" value="Genomic_DNA"/>
</dbReference>
<gene>
    <name evidence="2" type="ORF">SAMN04488117_101817</name>
</gene>
<dbReference type="SUPFAM" id="SSF109854">
    <property type="entry name" value="DinB/YfiT-like putative metalloenzymes"/>
    <property type="match status" value="1"/>
</dbReference>
<name>A0A1G7H1I6_9RHOB</name>
<accession>A0A1G7H1I6</accession>
<evidence type="ECO:0000259" key="1">
    <source>
        <dbReference type="Pfam" id="PF11716"/>
    </source>
</evidence>
<protein>
    <submittedName>
        <fullName evidence="2">Maleylpyruvate isomerase</fullName>
    </submittedName>
</protein>
<dbReference type="GO" id="GO:0016853">
    <property type="term" value="F:isomerase activity"/>
    <property type="evidence" value="ECO:0007669"/>
    <property type="project" value="UniProtKB-KW"/>
</dbReference>
<dbReference type="Proteomes" id="UP000182284">
    <property type="component" value="Unassembled WGS sequence"/>
</dbReference>
<organism evidence="2 3">
    <name type="scientific">Celeribacter baekdonensis</name>
    <dbReference type="NCBI Taxonomy" id="875171"/>
    <lineage>
        <taxon>Bacteria</taxon>
        <taxon>Pseudomonadati</taxon>
        <taxon>Pseudomonadota</taxon>
        <taxon>Alphaproteobacteria</taxon>
        <taxon>Rhodobacterales</taxon>
        <taxon>Roseobacteraceae</taxon>
        <taxon>Celeribacter</taxon>
    </lineage>
</organism>
<evidence type="ECO:0000313" key="3">
    <source>
        <dbReference type="Proteomes" id="UP000182284"/>
    </source>
</evidence>
<sequence>MALGETDQAARAALKARQGKGARYDAALAPAEDLLMARRGTAYFARKLNELSDTDLDGAALRPGWTRRHVIAHVSYHARHQALRLEALVKGVAYTPPNDEKHQMPALDLAATLPARALRHLFHHSEVHLNVCWRDLTDAHWDMPLTLPDRAATTVRALPMIRAREVWFGALDLDNGGRRSDLPQAVRGL</sequence>
<dbReference type="OrthoDB" id="7847787at2"/>
<keyword evidence="2" id="KW-0670">Pyruvate</keyword>
<evidence type="ECO:0000313" key="2">
    <source>
        <dbReference type="EMBL" id="SDE94201.1"/>
    </source>
</evidence>
<feature type="domain" description="Mycothiol-dependent maleylpyruvate isomerase metal-binding" evidence="1">
    <location>
        <begin position="38"/>
        <end position="173"/>
    </location>
</feature>
<reference evidence="2 3" key="1">
    <citation type="submission" date="2016-10" db="EMBL/GenBank/DDBJ databases">
        <authorList>
            <person name="de Groot N.N."/>
        </authorList>
    </citation>
    <scope>NUCLEOTIDE SEQUENCE [LARGE SCALE GENOMIC DNA]</scope>
    <source>
        <strain evidence="2 3">DSM 27375</strain>
    </source>
</reference>
<dbReference type="RefSeq" id="WP_074641250.1">
    <property type="nucleotide sequence ID" value="NZ_FNBL01000001.1"/>
</dbReference>
<dbReference type="Pfam" id="PF11716">
    <property type="entry name" value="MDMPI_N"/>
    <property type="match status" value="1"/>
</dbReference>
<dbReference type="GO" id="GO:0046872">
    <property type="term" value="F:metal ion binding"/>
    <property type="evidence" value="ECO:0007669"/>
    <property type="project" value="InterPro"/>
</dbReference>
<dbReference type="InterPro" id="IPR024344">
    <property type="entry name" value="MDMPI_metal-binding"/>
</dbReference>
<proteinExistence type="predicted"/>
<dbReference type="InterPro" id="IPR034660">
    <property type="entry name" value="DinB/YfiT-like"/>
</dbReference>
<keyword evidence="2" id="KW-0413">Isomerase</keyword>
<dbReference type="Gene3D" id="1.20.120.450">
    <property type="entry name" value="dinb family like domain"/>
    <property type="match status" value="1"/>
</dbReference>